<organism evidence="2 3">
    <name type="scientific">Funneliformis geosporum</name>
    <dbReference type="NCBI Taxonomy" id="1117311"/>
    <lineage>
        <taxon>Eukaryota</taxon>
        <taxon>Fungi</taxon>
        <taxon>Fungi incertae sedis</taxon>
        <taxon>Mucoromycota</taxon>
        <taxon>Glomeromycotina</taxon>
        <taxon>Glomeromycetes</taxon>
        <taxon>Glomerales</taxon>
        <taxon>Glomeraceae</taxon>
        <taxon>Funneliformis</taxon>
    </lineage>
</organism>
<reference evidence="2" key="1">
    <citation type="submission" date="2022-08" db="EMBL/GenBank/DDBJ databases">
        <authorList>
            <person name="Kallberg Y."/>
            <person name="Tangrot J."/>
            <person name="Rosling A."/>
        </authorList>
    </citation>
    <scope>NUCLEOTIDE SEQUENCE</scope>
    <source>
        <strain evidence="2">Wild A</strain>
    </source>
</reference>
<protein>
    <submittedName>
        <fullName evidence="2">5176_t:CDS:1</fullName>
    </submittedName>
</protein>
<accession>A0A9W4WMH8</accession>
<evidence type="ECO:0000313" key="3">
    <source>
        <dbReference type="Proteomes" id="UP001153678"/>
    </source>
</evidence>
<comment type="caution">
    <text evidence="2">The sequence shown here is derived from an EMBL/GenBank/DDBJ whole genome shotgun (WGS) entry which is preliminary data.</text>
</comment>
<dbReference type="AlphaFoldDB" id="A0A9W4WMH8"/>
<proteinExistence type="predicted"/>
<evidence type="ECO:0000256" key="1">
    <source>
        <dbReference type="SAM" id="MobiDB-lite"/>
    </source>
</evidence>
<feature type="non-terminal residue" evidence="2">
    <location>
        <position position="1"/>
    </location>
</feature>
<sequence length="72" mass="7953">EMEITPVTPSIQAENNEASSSSNSSTDVLYPQTIHLQRIDSVESSVNDIKSKTLSILFILRTLTQTFSPNNL</sequence>
<dbReference type="EMBL" id="CAMKVN010001007">
    <property type="protein sequence ID" value="CAI2173008.1"/>
    <property type="molecule type" value="Genomic_DNA"/>
</dbReference>
<feature type="region of interest" description="Disordered" evidence="1">
    <location>
        <begin position="1"/>
        <end position="26"/>
    </location>
</feature>
<keyword evidence="3" id="KW-1185">Reference proteome</keyword>
<name>A0A9W4WMH8_9GLOM</name>
<gene>
    <name evidence="2" type="ORF">FWILDA_LOCUS5868</name>
</gene>
<feature type="compositionally biased region" description="Low complexity" evidence="1">
    <location>
        <begin position="13"/>
        <end position="25"/>
    </location>
</feature>
<dbReference type="Proteomes" id="UP001153678">
    <property type="component" value="Unassembled WGS sequence"/>
</dbReference>
<evidence type="ECO:0000313" key="2">
    <source>
        <dbReference type="EMBL" id="CAI2173008.1"/>
    </source>
</evidence>